<evidence type="ECO:0000313" key="1">
    <source>
        <dbReference type="EMBL" id="KAG5571728.1"/>
    </source>
</evidence>
<dbReference type="EMBL" id="JACXVP010000012">
    <property type="protein sequence ID" value="KAG5571728.1"/>
    <property type="molecule type" value="Genomic_DNA"/>
</dbReference>
<name>A0A9J5W9C5_SOLCO</name>
<sequence>MKAVRKPKRKNFSARSITNMEEELINEANVNQPQTTDQFVEQPRSPIDMVLPITIPLIMNAHTLKDQTSREDVSEPLST</sequence>
<dbReference type="AlphaFoldDB" id="A0A9J5W9C5"/>
<protein>
    <submittedName>
        <fullName evidence="1">Uncharacterized protein</fullName>
    </submittedName>
</protein>
<organism evidence="1 2">
    <name type="scientific">Solanum commersonii</name>
    <name type="common">Commerson's wild potato</name>
    <name type="synonym">Commerson's nightshade</name>
    <dbReference type="NCBI Taxonomy" id="4109"/>
    <lineage>
        <taxon>Eukaryota</taxon>
        <taxon>Viridiplantae</taxon>
        <taxon>Streptophyta</taxon>
        <taxon>Embryophyta</taxon>
        <taxon>Tracheophyta</taxon>
        <taxon>Spermatophyta</taxon>
        <taxon>Magnoliopsida</taxon>
        <taxon>eudicotyledons</taxon>
        <taxon>Gunneridae</taxon>
        <taxon>Pentapetalae</taxon>
        <taxon>asterids</taxon>
        <taxon>lamiids</taxon>
        <taxon>Solanales</taxon>
        <taxon>Solanaceae</taxon>
        <taxon>Solanoideae</taxon>
        <taxon>Solaneae</taxon>
        <taxon>Solanum</taxon>
    </lineage>
</organism>
<keyword evidence="2" id="KW-1185">Reference proteome</keyword>
<dbReference type="Proteomes" id="UP000824120">
    <property type="component" value="Chromosome 12"/>
</dbReference>
<proteinExistence type="predicted"/>
<reference evidence="1 2" key="1">
    <citation type="submission" date="2020-09" db="EMBL/GenBank/DDBJ databases">
        <title>De no assembly of potato wild relative species, Solanum commersonii.</title>
        <authorList>
            <person name="Cho K."/>
        </authorList>
    </citation>
    <scope>NUCLEOTIDE SEQUENCE [LARGE SCALE GENOMIC DNA]</scope>
    <source>
        <strain evidence="1">LZ3.2</strain>
        <tissue evidence="1">Leaf</tissue>
    </source>
</reference>
<evidence type="ECO:0000313" key="2">
    <source>
        <dbReference type="Proteomes" id="UP000824120"/>
    </source>
</evidence>
<gene>
    <name evidence="1" type="ORF">H5410_061494</name>
</gene>
<accession>A0A9J5W9C5</accession>
<comment type="caution">
    <text evidence="1">The sequence shown here is derived from an EMBL/GenBank/DDBJ whole genome shotgun (WGS) entry which is preliminary data.</text>
</comment>